<accession>A0A7J6C344</accession>
<dbReference type="InterPro" id="IPR007110">
    <property type="entry name" value="Ig-like_dom"/>
</dbReference>
<dbReference type="AlphaFoldDB" id="A0A7J6C344"/>
<dbReference type="Pfam" id="PF00047">
    <property type="entry name" value="ig"/>
    <property type="match status" value="1"/>
</dbReference>
<comment type="caution">
    <text evidence="4">The sequence shown here is derived from an EMBL/GenBank/DDBJ whole genome shotgun (WGS) entry which is preliminary data.</text>
</comment>
<dbReference type="Gene3D" id="2.60.40.10">
    <property type="entry name" value="Immunoglobulins"/>
    <property type="match status" value="2"/>
</dbReference>
<evidence type="ECO:0000256" key="2">
    <source>
        <dbReference type="SAM" id="Phobius"/>
    </source>
</evidence>
<keyword evidence="1" id="KW-0393">Immunoglobulin domain</keyword>
<dbReference type="PROSITE" id="PS50835">
    <property type="entry name" value="IG_LIKE"/>
    <property type="match status" value="1"/>
</dbReference>
<keyword evidence="2" id="KW-1133">Transmembrane helix</keyword>
<dbReference type="OrthoDB" id="8957767at2759"/>
<keyword evidence="2" id="KW-0812">Transmembrane</keyword>
<feature type="domain" description="Ig-like" evidence="3">
    <location>
        <begin position="28"/>
        <end position="111"/>
    </location>
</feature>
<dbReference type="InterPro" id="IPR036179">
    <property type="entry name" value="Ig-like_dom_sf"/>
</dbReference>
<feature type="transmembrane region" description="Helical" evidence="2">
    <location>
        <begin position="6"/>
        <end position="23"/>
    </location>
</feature>
<evidence type="ECO:0000313" key="5">
    <source>
        <dbReference type="Proteomes" id="UP000579812"/>
    </source>
</evidence>
<gene>
    <name evidence="4" type="ORF">G5714_018068</name>
</gene>
<sequence>MKSCSAAMIGVFLLAYISVNLLLKCQGQKIHQAKIFCENTEVPEGGRLEVTCSTFGFTRKAVYLYLCRNGKAIDAKNGPTRQDTAFKIERMEMNHSANYSCVFSEEQLQINKVMGYGHNYIFINVIESLIFTQIHLLKSEVPVGSNAEFNCTTSNPLQNKQSRNMILVYLIKNGMIIKVNIWDTEKMMTTFILREVQMEDAGTYSCVLLLNILPYHGMRLRQNLKVDLQIIATSNSGIDKVIIAIMCSTIVLLLSLFLGIWALTRKRGCLRIQNERSSKNETELRGTEVLYEEIEKPDSSGTGHIPCAVWAASESDNSSFNDEEYNEVECAVQHLHALKHD</sequence>
<dbReference type="SUPFAM" id="SSF48726">
    <property type="entry name" value="Immunoglobulin"/>
    <property type="match status" value="2"/>
</dbReference>
<proteinExistence type="predicted"/>
<evidence type="ECO:0000313" key="4">
    <source>
        <dbReference type="EMBL" id="KAF4101636.1"/>
    </source>
</evidence>
<reference evidence="4 5" key="1">
    <citation type="submission" date="2020-04" db="EMBL/GenBank/DDBJ databases">
        <title>Chromosome-level genome assembly of a cyprinid fish Onychostoma macrolepis by integration of Nanopore Sequencing, Bionano and Hi-C technology.</title>
        <authorList>
            <person name="Wang D."/>
        </authorList>
    </citation>
    <scope>NUCLEOTIDE SEQUENCE [LARGE SCALE GENOMIC DNA]</scope>
    <source>
        <strain evidence="4">SWU-2019</strain>
        <tissue evidence="4">Muscle</tissue>
    </source>
</reference>
<organism evidence="4 5">
    <name type="scientific">Onychostoma macrolepis</name>
    <dbReference type="NCBI Taxonomy" id="369639"/>
    <lineage>
        <taxon>Eukaryota</taxon>
        <taxon>Metazoa</taxon>
        <taxon>Chordata</taxon>
        <taxon>Craniata</taxon>
        <taxon>Vertebrata</taxon>
        <taxon>Euteleostomi</taxon>
        <taxon>Actinopterygii</taxon>
        <taxon>Neopterygii</taxon>
        <taxon>Teleostei</taxon>
        <taxon>Ostariophysi</taxon>
        <taxon>Cypriniformes</taxon>
        <taxon>Cyprinidae</taxon>
        <taxon>Acrossocheilinae</taxon>
        <taxon>Onychostoma</taxon>
    </lineage>
</organism>
<dbReference type="InterPro" id="IPR013151">
    <property type="entry name" value="Immunoglobulin_dom"/>
</dbReference>
<keyword evidence="5" id="KW-1185">Reference proteome</keyword>
<evidence type="ECO:0000259" key="3">
    <source>
        <dbReference type="PROSITE" id="PS50835"/>
    </source>
</evidence>
<dbReference type="EMBL" id="JAAMOB010000018">
    <property type="protein sequence ID" value="KAF4101636.1"/>
    <property type="molecule type" value="Genomic_DNA"/>
</dbReference>
<name>A0A7J6C344_9TELE</name>
<dbReference type="InterPro" id="IPR013783">
    <property type="entry name" value="Ig-like_fold"/>
</dbReference>
<keyword evidence="2" id="KW-0472">Membrane</keyword>
<dbReference type="SMART" id="SM00409">
    <property type="entry name" value="IG"/>
    <property type="match status" value="2"/>
</dbReference>
<evidence type="ECO:0000256" key="1">
    <source>
        <dbReference type="ARBA" id="ARBA00023319"/>
    </source>
</evidence>
<protein>
    <recommendedName>
        <fullName evidence="3">Ig-like domain-containing protein</fullName>
    </recommendedName>
</protein>
<dbReference type="Proteomes" id="UP000579812">
    <property type="component" value="Unassembled WGS sequence"/>
</dbReference>
<feature type="transmembrane region" description="Helical" evidence="2">
    <location>
        <begin position="241"/>
        <end position="263"/>
    </location>
</feature>
<dbReference type="InterPro" id="IPR003599">
    <property type="entry name" value="Ig_sub"/>
</dbReference>